<dbReference type="Pfam" id="PF13651">
    <property type="entry name" value="EcoRI_methylase"/>
    <property type="match status" value="1"/>
</dbReference>
<dbReference type="AlphaFoldDB" id="A0A558GFY8"/>
<evidence type="ECO:0000313" key="2">
    <source>
        <dbReference type="Proteomes" id="UP000320531"/>
    </source>
</evidence>
<gene>
    <name evidence="1" type="ORF">FQK23_12310</name>
</gene>
<dbReference type="Proteomes" id="UP000320531">
    <property type="component" value="Unassembled WGS sequence"/>
</dbReference>
<organism evidence="1 2">
    <name type="scientific">Corynebacterium aurimucosum</name>
    <dbReference type="NCBI Taxonomy" id="169292"/>
    <lineage>
        <taxon>Bacteria</taxon>
        <taxon>Bacillati</taxon>
        <taxon>Actinomycetota</taxon>
        <taxon>Actinomycetes</taxon>
        <taxon>Mycobacteriales</taxon>
        <taxon>Corynebacteriaceae</taxon>
        <taxon>Corynebacterium</taxon>
    </lineage>
</organism>
<sequence length="100" mass="11691">MPETKGIPSDYDGVMGVPISFLDKYSPEQFEIIWRGGDMEWAENECTFFTPPAKEQQQKHRAANKTWRVQNAYVLNDDGSAQTIYQRIFIRHRHPETKES</sequence>
<name>A0A558GFY8_9CORY</name>
<evidence type="ECO:0000313" key="1">
    <source>
        <dbReference type="EMBL" id="TVU55794.1"/>
    </source>
</evidence>
<proteinExistence type="predicted"/>
<dbReference type="EMBL" id="VMTY01000078">
    <property type="protein sequence ID" value="TVU55794.1"/>
    <property type="molecule type" value="Genomic_DNA"/>
</dbReference>
<protein>
    <submittedName>
        <fullName evidence="1">Uncharacterized protein</fullName>
    </submittedName>
</protein>
<reference evidence="1 2" key="1">
    <citation type="submission" date="2019-07" db="EMBL/GenBank/DDBJ databases">
        <title>Draft genome of C. aurimucosum strain 14-2523.</title>
        <authorList>
            <person name="Pacheco L.G.C."/>
            <person name="Aguiar E.R.G.R."/>
            <person name="Navas J."/>
            <person name="Santos C.S."/>
            <person name="Rocha D.J.P.G."/>
        </authorList>
    </citation>
    <scope>NUCLEOTIDE SEQUENCE [LARGE SCALE GENOMIC DNA]</scope>
    <source>
        <strain evidence="1 2">14-2523</strain>
    </source>
</reference>
<accession>A0A558GFY8</accession>
<dbReference type="InterPro" id="IPR025247">
    <property type="entry name" value="EcoRI-like_methylase"/>
</dbReference>
<comment type="caution">
    <text evidence="1">The sequence shown here is derived from an EMBL/GenBank/DDBJ whole genome shotgun (WGS) entry which is preliminary data.</text>
</comment>